<dbReference type="InterPro" id="IPR019734">
    <property type="entry name" value="TPR_rpt"/>
</dbReference>
<dbReference type="SUPFAM" id="SSF50494">
    <property type="entry name" value="Trypsin-like serine proteases"/>
    <property type="match status" value="1"/>
</dbReference>
<dbReference type="Pfam" id="PF13365">
    <property type="entry name" value="Trypsin_2"/>
    <property type="match status" value="1"/>
</dbReference>
<dbReference type="Pfam" id="PF13432">
    <property type="entry name" value="TPR_16"/>
    <property type="match status" value="1"/>
</dbReference>
<dbReference type="Pfam" id="PF13424">
    <property type="entry name" value="TPR_12"/>
    <property type="match status" value="1"/>
</dbReference>
<evidence type="ECO:0000256" key="1">
    <source>
        <dbReference type="ARBA" id="ARBA00022737"/>
    </source>
</evidence>
<name>A0A3B1D437_9ZZZZ</name>
<dbReference type="AlphaFoldDB" id="A0A3B1D437"/>
<dbReference type="EMBL" id="UOGG01000092">
    <property type="protein sequence ID" value="VAX29760.1"/>
    <property type="molecule type" value="Genomic_DNA"/>
</dbReference>
<dbReference type="Gene3D" id="2.40.10.120">
    <property type="match status" value="1"/>
</dbReference>
<dbReference type="PROSITE" id="PS50005">
    <property type="entry name" value="TPR"/>
    <property type="match status" value="4"/>
</dbReference>
<evidence type="ECO:0000256" key="2">
    <source>
        <dbReference type="ARBA" id="ARBA00022803"/>
    </source>
</evidence>
<accession>A0A3B1D437</accession>
<dbReference type="InterPro" id="IPR051685">
    <property type="entry name" value="Ycf3/AcsC/BcsC/TPR_MFPF"/>
</dbReference>
<keyword evidence="2" id="KW-0802">TPR repeat</keyword>
<dbReference type="PROSITE" id="PS51257">
    <property type="entry name" value="PROKAR_LIPOPROTEIN"/>
    <property type="match status" value="1"/>
</dbReference>
<dbReference type="PROSITE" id="PS50293">
    <property type="entry name" value="TPR_REGION"/>
    <property type="match status" value="1"/>
</dbReference>
<dbReference type="Gene3D" id="1.25.40.10">
    <property type="entry name" value="Tetratricopeptide repeat domain"/>
    <property type="match status" value="2"/>
</dbReference>
<evidence type="ECO:0000313" key="3">
    <source>
        <dbReference type="EMBL" id="VAX29760.1"/>
    </source>
</evidence>
<sequence>MKKMFLKKSLFFLAGCLLIACLPFQAFAHEVNKSAIALLISKSKLGATISTGTGFVVKPNGTLVTNYHVLVDAASVDAVFTNGSIVPVETVLKVDRIKDFAVLKLKEGFYSTLEIGDSRGIKAYDYTSALGYLSENVEEEDNASKGKILQTYGFVLGVHPQAYPDFAYLYTTTPFGPGFSGGPVVDRNNRVVGVATIEGRAINLALPIHEVQPFLDVAKGMTFEQLLQEDLNSREAMYYRGNFALYAEGDLDKAAAYFQNILQEDPEFVLALYDMAIVNRDNGSIEQTISDYEKIIAINPGFPEALSNLGGYYFRSGKLEKAVTLFQNAVKVYPNFIQALSNLGATLNKLNRPKEAIPHLQKTIALDPGFAIAYYNLGNSHFSLNQLREAEAAYNQSVALGVDFLSLHWKLYETVYRLGEHANARKQLEIILQMDPENEKARQALAKLPPALVK</sequence>
<dbReference type="PANTHER" id="PTHR44943">
    <property type="entry name" value="CELLULOSE SYNTHASE OPERON PROTEIN C"/>
    <property type="match status" value="1"/>
</dbReference>
<dbReference type="Pfam" id="PF13181">
    <property type="entry name" value="TPR_8"/>
    <property type="match status" value="1"/>
</dbReference>
<proteinExistence type="predicted"/>
<dbReference type="PANTHER" id="PTHR44943:SF8">
    <property type="entry name" value="TPR REPEAT-CONTAINING PROTEIN MJ0263"/>
    <property type="match status" value="1"/>
</dbReference>
<gene>
    <name evidence="3" type="ORF">MNBD_NITROSPINAE05-532</name>
</gene>
<dbReference type="SMART" id="SM00028">
    <property type="entry name" value="TPR"/>
    <property type="match status" value="6"/>
</dbReference>
<keyword evidence="1" id="KW-0677">Repeat</keyword>
<reference evidence="3" key="1">
    <citation type="submission" date="2018-06" db="EMBL/GenBank/DDBJ databases">
        <authorList>
            <person name="Zhirakovskaya E."/>
        </authorList>
    </citation>
    <scope>NUCLEOTIDE SEQUENCE</scope>
</reference>
<dbReference type="SUPFAM" id="SSF48452">
    <property type="entry name" value="TPR-like"/>
    <property type="match status" value="1"/>
</dbReference>
<dbReference type="InterPro" id="IPR009003">
    <property type="entry name" value="Peptidase_S1_PA"/>
</dbReference>
<organism evidence="3">
    <name type="scientific">hydrothermal vent metagenome</name>
    <dbReference type="NCBI Taxonomy" id="652676"/>
    <lineage>
        <taxon>unclassified sequences</taxon>
        <taxon>metagenomes</taxon>
        <taxon>ecological metagenomes</taxon>
    </lineage>
</organism>
<protein>
    <submittedName>
        <fullName evidence="3">Uncharacterized protein</fullName>
    </submittedName>
</protein>
<dbReference type="InterPro" id="IPR011990">
    <property type="entry name" value="TPR-like_helical_dom_sf"/>
</dbReference>